<sequence length="517" mass="59439">MIKYSSVKISRRYVKNIVKVILIVTLLVVVMTTILPSLTTHYHHNHHYQQPSEGESHHNEREVNVHQGDSDVTTPDNEDSVDSSSGDTINQTITAGKEILSTRNARVVCTNNYDNKEDVDVIKTTSDNSHHIIKTTIDNLRQVIKATIDNLRQVIKTTCVNLDQVIKRSSNNLDQVIKRSSDNLDQVIKRSNDNLDQVINHLSPKTNQVLVAEEPSTFIPNDPDTTRGMKPATIPKRFLIEEPDYCQKRPGLQIIAYVHSSIMRVEERNDTRSTWANASAYDLGDISVKVGAVFMVGRPKNDEERNIIQKESQQYHDIVQGDYGDHYRLLSYKGLASLYWINRHCRDVPWTLHSDDDTHIDIFLFYRALKELDPISKQQFICSHMYGPVLREGRWKVSPEEYPEKEYPLYCSGGVWFLQTRLISFLLQASKVVPYLWVDDAYITGVLAVKAGIKRLGFHDFYGNHESNHTVIGHQVAWFTKAFSRWSWWTQIVNYHRNHSLHNPPTLIPIGKFNPGK</sequence>
<evidence type="ECO:0000256" key="11">
    <source>
        <dbReference type="SAM" id="Phobius"/>
    </source>
</evidence>
<keyword evidence="3" id="KW-0328">Glycosyltransferase</keyword>
<reference evidence="12" key="2">
    <citation type="submission" date="2024-01" db="EMBL/GenBank/DDBJ databases">
        <authorList>
            <person name="He J."/>
            <person name="Wang M."/>
            <person name="Zheng J."/>
            <person name="Liu Z."/>
        </authorList>
    </citation>
    <scope>NUCLEOTIDE SEQUENCE</scope>
    <source>
        <strain evidence="12">ZL_2023a</strain>
        <tissue evidence="12">Muscle</tissue>
    </source>
</reference>
<evidence type="ECO:0008006" key="14">
    <source>
        <dbReference type="Google" id="ProtNLM"/>
    </source>
</evidence>
<dbReference type="GO" id="GO:0016758">
    <property type="term" value="F:hexosyltransferase activity"/>
    <property type="evidence" value="ECO:0007669"/>
    <property type="project" value="InterPro"/>
</dbReference>
<evidence type="ECO:0000256" key="7">
    <source>
        <dbReference type="ARBA" id="ARBA00022989"/>
    </source>
</evidence>
<evidence type="ECO:0000256" key="6">
    <source>
        <dbReference type="ARBA" id="ARBA00022968"/>
    </source>
</evidence>
<keyword evidence="8" id="KW-0333">Golgi apparatus</keyword>
<keyword evidence="13" id="KW-1185">Reference proteome</keyword>
<keyword evidence="6" id="KW-0735">Signal-anchor</keyword>
<dbReference type="Proteomes" id="UP001445076">
    <property type="component" value="Unassembled WGS sequence"/>
</dbReference>
<reference evidence="12 13" key="1">
    <citation type="journal article" date="2024" name="BMC Genomics">
        <title>Genome assembly of redclaw crayfish (Cherax quadricarinatus) provides insights into its immune adaptation and hypoxia tolerance.</title>
        <authorList>
            <person name="Liu Z."/>
            <person name="Zheng J."/>
            <person name="Li H."/>
            <person name="Fang K."/>
            <person name="Wang S."/>
            <person name="He J."/>
            <person name="Zhou D."/>
            <person name="Weng S."/>
            <person name="Chi M."/>
            <person name="Gu Z."/>
            <person name="He J."/>
            <person name="Li F."/>
            <person name="Wang M."/>
        </authorList>
    </citation>
    <scope>NUCLEOTIDE SEQUENCE [LARGE SCALE GENOMIC DNA]</scope>
    <source>
        <strain evidence="12">ZL_2023a</strain>
    </source>
</reference>
<dbReference type="InterPro" id="IPR002659">
    <property type="entry name" value="Glyco_trans_31"/>
</dbReference>
<keyword evidence="4" id="KW-0808">Transferase</keyword>
<evidence type="ECO:0000256" key="3">
    <source>
        <dbReference type="ARBA" id="ARBA00022676"/>
    </source>
</evidence>
<gene>
    <name evidence="12" type="ORF">OTU49_012084</name>
</gene>
<dbReference type="GO" id="GO:0006493">
    <property type="term" value="P:protein O-linked glycosylation"/>
    <property type="evidence" value="ECO:0007669"/>
    <property type="project" value="TreeGrafter"/>
</dbReference>
<protein>
    <recommendedName>
        <fullName evidence="14">Hexosyltransferase</fullName>
    </recommendedName>
</protein>
<evidence type="ECO:0000256" key="4">
    <source>
        <dbReference type="ARBA" id="ARBA00022679"/>
    </source>
</evidence>
<comment type="similarity">
    <text evidence="2">Belongs to the glycosyltransferase 31 family.</text>
</comment>
<accession>A0AAW0W106</accession>
<feature type="compositionally biased region" description="Basic and acidic residues" evidence="10">
    <location>
        <begin position="54"/>
        <end position="64"/>
    </location>
</feature>
<evidence type="ECO:0000256" key="8">
    <source>
        <dbReference type="ARBA" id="ARBA00023034"/>
    </source>
</evidence>
<dbReference type="Pfam" id="PF01762">
    <property type="entry name" value="Galactosyl_T"/>
    <property type="match status" value="1"/>
</dbReference>
<evidence type="ECO:0000313" key="12">
    <source>
        <dbReference type="EMBL" id="KAK8722851.1"/>
    </source>
</evidence>
<proteinExistence type="inferred from homology"/>
<dbReference type="GO" id="GO:0000139">
    <property type="term" value="C:Golgi membrane"/>
    <property type="evidence" value="ECO:0007669"/>
    <property type="project" value="UniProtKB-SubCell"/>
</dbReference>
<evidence type="ECO:0000256" key="2">
    <source>
        <dbReference type="ARBA" id="ARBA00008661"/>
    </source>
</evidence>
<evidence type="ECO:0000256" key="10">
    <source>
        <dbReference type="SAM" id="MobiDB-lite"/>
    </source>
</evidence>
<evidence type="ECO:0000256" key="1">
    <source>
        <dbReference type="ARBA" id="ARBA00004323"/>
    </source>
</evidence>
<evidence type="ECO:0000256" key="5">
    <source>
        <dbReference type="ARBA" id="ARBA00022692"/>
    </source>
</evidence>
<evidence type="ECO:0000313" key="13">
    <source>
        <dbReference type="Proteomes" id="UP001445076"/>
    </source>
</evidence>
<dbReference type="AlphaFoldDB" id="A0AAW0W106"/>
<dbReference type="Gene3D" id="3.90.550.50">
    <property type="match status" value="1"/>
</dbReference>
<name>A0AAW0W106_CHEQU</name>
<keyword evidence="7 11" id="KW-1133">Transmembrane helix</keyword>
<keyword evidence="5 11" id="KW-0812">Transmembrane</keyword>
<evidence type="ECO:0000256" key="9">
    <source>
        <dbReference type="ARBA" id="ARBA00023136"/>
    </source>
</evidence>
<comment type="caution">
    <text evidence="12">The sequence shown here is derived from an EMBL/GenBank/DDBJ whole genome shotgun (WGS) entry which is preliminary data.</text>
</comment>
<dbReference type="EMBL" id="JARKIK010000093">
    <property type="protein sequence ID" value="KAK8722851.1"/>
    <property type="molecule type" value="Genomic_DNA"/>
</dbReference>
<comment type="subcellular location">
    <subcellularLocation>
        <location evidence="1">Golgi apparatus membrane</location>
        <topology evidence="1">Single-pass type II membrane protein</topology>
    </subcellularLocation>
</comment>
<feature type="transmembrane region" description="Helical" evidence="11">
    <location>
        <begin position="20"/>
        <end position="38"/>
    </location>
</feature>
<dbReference type="PANTHER" id="PTHR11214">
    <property type="entry name" value="BETA-1,3-N-ACETYLGLUCOSAMINYLTRANSFERASE"/>
    <property type="match status" value="1"/>
</dbReference>
<dbReference type="PANTHER" id="PTHR11214:SF314">
    <property type="entry name" value="HEXOSYLTRANSFERASE"/>
    <property type="match status" value="1"/>
</dbReference>
<organism evidence="12 13">
    <name type="scientific">Cherax quadricarinatus</name>
    <name type="common">Australian red claw crayfish</name>
    <dbReference type="NCBI Taxonomy" id="27406"/>
    <lineage>
        <taxon>Eukaryota</taxon>
        <taxon>Metazoa</taxon>
        <taxon>Ecdysozoa</taxon>
        <taxon>Arthropoda</taxon>
        <taxon>Crustacea</taxon>
        <taxon>Multicrustacea</taxon>
        <taxon>Malacostraca</taxon>
        <taxon>Eumalacostraca</taxon>
        <taxon>Eucarida</taxon>
        <taxon>Decapoda</taxon>
        <taxon>Pleocyemata</taxon>
        <taxon>Astacidea</taxon>
        <taxon>Parastacoidea</taxon>
        <taxon>Parastacidae</taxon>
        <taxon>Cherax</taxon>
    </lineage>
</organism>
<dbReference type="EMBL" id="JARKIK010000093">
    <property type="protein sequence ID" value="KAK8722852.1"/>
    <property type="molecule type" value="Genomic_DNA"/>
</dbReference>
<feature type="region of interest" description="Disordered" evidence="10">
    <location>
        <begin position="45"/>
        <end position="89"/>
    </location>
</feature>
<keyword evidence="9 11" id="KW-0472">Membrane</keyword>